<evidence type="ECO:0000256" key="8">
    <source>
        <dbReference type="SAM" id="MobiDB-lite"/>
    </source>
</evidence>
<evidence type="ECO:0000256" key="3">
    <source>
        <dbReference type="ARBA" id="ARBA00022981"/>
    </source>
</evidence>
<organism evidence="11 12">
    <name type="scientific">Pipistrellus nathusii</name>
    <name type="common">Nathusius' pipistrelle</name>
    <dbReference type="NCBI Taxonomy" id="59473"/>
    <lineage>
        <taxon>Eukaryota</taxon>
        <taxon>Metazoa</taxon>
        <taxon>Chordata</taxon>
        <taxon>Craniata</taxon>
        <taxon>Vertebrata</taxon>
        <taxon>Euteleostomi</taxon>
        <taxon>Mammalia</taxon>
        <taxon>Eutheria</taxon>
        <taxon>Laurasiatheria</taxon>
        <taxon>Chiroptera</taxon>
        <taxon>Yangochiroptera</taxon>
        <taxon>Vespertilionidae</taxon>
        <taxon>Pipistrellus</taxon>
    </lineage>
</organism>
<keyword evidence="12" id="KW-1185">Reference proteome</keyword>
<dbReference type="PANTHER" id="PTHR13813">
    <property type="entry name" value="GLYCOPHORIN"/>
    <property type="match status" value="1"/>
</dbReference>
<evidence type="ECO:0000256" key="9">
    <source>
        <dbReference type="SAM" id="Phobius"/>
    </source>
</evidence>
<name>A0ABP0A9I2_PIPNA</name>
<comment type="subcellular location">
    <subcellularLocation>
        <location evidence="1">Membrane</location>
        <topology evidence="1">Single-pass membrane protein</topology>
    </subcellularLocation>
</comment>
<feature type="signal peptide" evidence="10">
    <location>
        <begin position="1"/>
        <end position="20"/>
    </location>
</feature>
<evidence type="ECO:0000313" key="11">
    <source>
        <dbReference type="EMBL" id="CAK6445915.1"/>
    </source>
</evidence>
<keyword evidence="3" id="KW-0730">Sialic acid</keyword>
<dbReference type="InterPro" id="IPR001195">
    <property type="entry name" value="Glycophorin"/>
</dbReference>
<dbReference type="EMBL" id="OY882862">
    <property type="protein sequence ID" value="CAK6445915.1"/>
    <property type="molecule type" value="Genomic_DNA"/>
</dbReference>
<evidence type="ECO:0000256" key="5">
    <source>
        <dbReference type="ARBA" id="ARBA00023136"/>
    </source>
</evidence>
<reference evidence="11" key="1">
    <citation type="submission" date="2023-12" db="EMBL/GenBank/DDBJ databases">
        <authorList>
            <person name="Brown T."/>
        </authorList>
    </citation>
    <scope>NUCLEOTIDE SEQUENCE</scope>
</reference>
<evidence type="ECO:0000313" key="12">
    <source>
        <dbReference type="Proteomes" id="UP001314169"/>
    </source>
</evidence>
<dbReference type="Proteomes" id="UP001314169">
    <property type="component" value="Chromosome 5"/>
</dbReference>
<dbReference type="InterPro" id="IPR049535">
    <property type="entry name" value="GYPA_B"/>
</dbReference>
<proteinExistence type="predicted"/>
<feature type="chain" id="PRO_5046138028" description="Glycophorin-A" evidence="10">
    <location>
        <begin position="21"/>
        <end position="111"/>
    </location>
</feature>
<dbReference type="Pfam" id="PF01102">
    <property type="entry name" value="Glycophorin_A"/>
    <property type="match status" value="1"/>
</dbReference>
<evidence type="ECO:0000256" key="1">
    <source>
        <dbReference type="ARBA" id="ARBA00004167"/>
    </source>
</evidence>
<accession>A0ABP0A9I2</accession>
<keyword evidence="4 9" id="KW-1133">Transmembrane helix</keyword>
<keyword evidence="5 9" id="KW-0472">Membrane</keyword>
<feature type="region of interest" description="Disordered" evidence="8">
    <location>
        <begin position="25"/>
        <end position="68"/>
    </location>
</feature>
<evidence type="ECO:0000256" key="10">
    <source>
        <dbReference type="SAM" id="SignalP"/>
    </source>
</evidence>
<evidence type="ECO:0000256" key="6">
    <source>
        <dbReference type="ARBA" id="ARBA00023180"/>
    </source>
</evidence>
<sequence>MYEKILIALLLSGYIFTSTADTVTPTEKAVEDPTGESPLVSASANDPTPANARTVEIPRDEPGTTGARRQLQHMFSEPVIIVIILGVLAGIIGIILLFAYVIGKLTKKYNQ</sequence>
<feature type="transmembrane region" description="Helical" evidence="9">
    <location>
        <begin position="79"/>
        <end position="102"/>
    </location>
</feature>
<gene>
    <name evidence="11" type="ORF">MPIPNATIZW_LOCUS14221</name>
</gene>
<dbReference type="PANTHER" id="PTHR13813:SF3">
    <property type="entry name" value="GLYCOPHORIN-A"/>
    <property type="match status" value="1"/>
</dbReference>
<protein>
    <recommendedName>
        <fullName evidence="7">Glycophorin-A</fullName>
    </recommendedName>
</protein>
<keyword evidence="2 9" id="KW-0812">Transmembrane</keyword>
<keyword evidence="6" id="KW-0325">Glycoprotein</keyword>
<evidence type="ECO:0000256" key="4">
    <source>
        <dbReference type="ARBA" id="ARBA00022989"/>
    </source>
</evidence>
<dbReference type="Gene3D" id="1.20.5.70">
    <property type="match status" value="1"/>
</dbReference>
<evidence type="ECO:0000256" key="2">
    <source>
        <dbReference type="ARBA" id="ARBA00022692"/>
    </source>
</evidence>
<evidence type="ECO:0000256" key="7">
    <source>
        <dbReference type="ARBA" id="ARBA00039521"/>
    </source>
</evidence>
<keyword evidence="10" id="KW-0732">Signal</keyword>